<dbReference type="Pfam" id="PF12796">
    <property type="entry name" value="Ank_2"/>
    <property type="match status" value="1"/>
</dbReference>
<feature type="compositionally biased region" description="Basic and acidic residues" evidence="4">
    <location>
        <begin position="146"/>
        <end position="155"/>
    </location>
</feature>
<gene>
    <name evidence="5" type="ORF">K435DRAFT_248533</name>
</gene>
<dbReference type="Gene3D" id="1.25.40.20">
    <property type="entry name" value="Ankyrin repeat-containing domain"/>
    <property type="match status" value="1"/>
</dbReference>
<dbReference type="AlphaFoldDB" id="A0A4S8LNA1"/>
<feature type="non-terminal residue" evidence="5">
    <location>
        <position position="320"/>
    </location>
</feature>
<feature type="non-terminal residue" evidence="5">
    <location>
        <position position="1"/>
    </location>
</feature>
<feature type="repeat" description="ANK" evidence="3">
    <location>
        <begin position="41"/>
        <end position="69"/>
    </location>
</feature>
<dbReference type="InterPro" id="IPR036770">
    <property type="entry name" value="Ankyrin_rpt-contain_sf"/>
</dbReference>
<feature type="region of interest" description="Disordered" evidence="4">
    <location>
        <begin position="122"/>
        <end position="236"/>
    </location>
</feature>
<feature type="repeat" description="ANK" evidence="3">
    <location>
        <begin position="4"/>
        <end position="36"/>
    </location>
</feature>
<accession>A0A4S8LNA1</accession>
<feature type="compositionally biased region" description="Polar residues" evidence="4">
    <location>
        <begin position="168"/>
        <end position="190"/>
    </location>
</feature>
<proteinExistence type="predicted"/>
<dbReference type="InterPro" id="IPR002110">
    <property type="entry name" value="Ankyrin_rpt"/>
</dbReference>
<dbReference type="PROSITE" id="PS50088">
    <property type="entry name" value="ANK_REPEAT"/>
    <property type="match status" value="2"/>
</dbReference>
<evidence type="ECO:0000256" key="2">
    <source>
        <dbReference type="ARBA" id="ARBA00023043"/>
    </source>
</evidence>
<keyword evidence="1" id="KW-0677">Repeat</keyword>
<dbReference type="PROSITE" id="PS50297">
    <property type="entry name" value="ANK_REP_REGION"/>
    <property type="match status" value="2"/>
</dbReference>
<evidence type="ECO:0000256" key="1">
    <source>
        <dbReference type="ARBA" id="ARBA00022737"/>
    </source>
</evidence>
<dbReference type="OrthoDB" id="194358at2759"/>
<evidence type="ECO:0000313" key="5">
    <source>
        <dbReference type="EMBL" id="THU90826.1"/>
    </source>
</evidence>
<evidence type="ECO:0000256" key="4">
    <source>
        <dbReference type="SAM" id="MobiDB-lite"/>
    </source>
</evidence>
<protein>
    <submittedName>
        <fullName evidence="5">Uncharacterized protein</fullName>
    </submittedName>
</protein>
<dbReference type="SMART" id="SM00248">
    <property type="entry name" value="ANK"/>
    <property type="match status" value="2"/>
</dbReference>
<keyword evidence="6" id="KW-1185">Reference proteome</keyword>
<keyword evidence="2 3" id="KW-0040">ANK repeat</keyword>
<evidence type="ECO:0000313" key="6">
    <source>
        <dbReference type="Proteomes" id="UP000297245"/>
    </source>
</evidence>
<reference evidence="5 6" key="1">
    <citation type="journal article" date="2019" name="Nat. Ecol. Evol.">
        <title>Megaphylogeny resolves global patterns of mushroom evolution.</title>
        <authorList>
            <person name="Varga T."/>
            <person name="Krizsan K."/>
            <person name="Foldi C."/>
            <person name="Dima B."/>
            <person name="Sanchez-Garcia M."/>
            <person name="Sanchez-Ramirez S."/>
            <person name="Szollosi G.J."/>
            <person name="Szarkandi J.G."/>
            <person name="Papp V."/>
            <person name="Albert L."/>
            <person name="Andreopoulos W."/>
            <person name="Angelini C."/>
            <person name="Antonin V."/>
            <person name="Barry K.W."/>
            <person name="Bougher N.L."/>
            <person name="Buchanan P."/>
            <person name="Buyck B."/>
            <person name="Bense V."/>
            <person name="Catcheside P."/>
            <person name="Chovatia M."/>
            <person name="Cooper J."/>
            <person name="Damon W."/>
            <person name="Desjardin D."/>
            <person name="Finy P."/>
            <person name="Geml J."/>
            <person name="Haridas S."/>
            <person name="Hughes K."/>
            <person name="Justo A."/>
            <person name="Karasinski D."/>
            <person name="Kautmanova I."/>
            <person name="Kiss B."/>
            <person name="Kocsube S."/>
            <person name="Kotiranta H."/>
            <person name="LaButti K.M."/>
            <person name="Lechner B.E."/>
            <person name="Liimatainen K."/>
            <person name="Lipzen A."/>
            <person name="Lukacs Z."/>
            <person name="Mihaltcheva S."/>
            <person name="Morgado L.N."/>
            <person name="Niskanen T."/>
            <person name="Noordeloos M.E."/>
            <person name="Ohm R.A."/>
            <person name="Ortiz-Santana B."/>
            <person name="Ovrebo C."/>
            <person name="Racz N."/>
            <person name="Riley R."/>
            <person name="Savchenko A."/>
            <person name="Shiryaev A."/>
            <person name="Soop K."/>
            <person name="Spirin V."/>
            <person name="Szebenyi C."/>
            <person name="Tomsovsky M."/>
            <person name="Tulloss R.E."/>
            <person name="Uehling J."/>
            <person name="Grigoriev I.V."/>
            <person name="Vagvolgyi C."/>
            <person name="Papp T."/>
            <person name="Martin F.M."/>
            <person name="Miettinen O."/>
            <person name="Hibbett D.S."/>
            <person name="Nagy L.G."/>
        </authorList>
    </citation>
    <scope>NUCLEOTIDE SEQUENCE [LARGE SCALE GENOMIC DNA]</scope>
    <source>
        <strain evidence="5 6">CBS 962.96</strain>
    </source>
</reference>
<dbReference type="PANTHER" id="PTHR24171">
    <property type="entry name" value="ANKYRIN REPEAT DOMAIN-CONTAINING PROTEIN 39-RELATED"/>
    <property type="match status" value="1"/>
</dbReference>
<sequence length="320" mass="35004">LGGEYGNALQAASSQGHESVVRLLLERGADVNVQGGKYGYALQAASSQGHESIVKLLLERGADVNIPGGKYGNALQAARFHQKIEQLILDWGAEVSDACITVDELDDIGLYIGQADDHLHGINTNQHRVGRGNNKPEGSKKQVGKTKHEYDENHQENNSSRGGDELKMTTTNISNTTDDPIPQDTPQTSFEELHYGGAKNQSSFHHSSGDSREREDTEQDNQEISNNENPARDFHNINGEYTEQDNRRIEHNIEHAETYYEGGNTVNNNVEGNLKAVFVGGALAGGGFYLGQTTAQVEGSNYHYNRSQPALLGNKALVIY</sequence>
<dbReference type="EMBL" id="ML179324">
    <property type="protein sequence ID" value="THU90826.1"/>
    <property type="molecule type" value="Genomic_DNA"/>
</dbReference>
<dbReference type="SUPFAM" id="SSF48403">
    <property type="entry name" value="Ankyrin repeat"/>
    <property type="match status" value="1"/>
</dbReference>
<evidence type="ECO:0000256" key="3">
    <source>
        <dbReference type="PROSITE-ProRule" id="PRU00023"/>
    </source>
</evidence>
<organism evidence="5 6">
    <name type="scientific">Dendrothele bispora (strain CBS 962.96)</name>
    <dbReference type="NCBI Taxonomy" id="1314807"/>
    <lineage>
        <taxon>Eukaryota</taxon>
        <taxon>Fungi</taxon>
        <taxon>Dikarya</taxon>
        <taxon>Basidiomycota</taxon>
        <taxon>Agaricomycotina</taxon>
        <taxon>Agaricomycetes</taxon>
        <taxon>Agaricomycetidae</taxon>
        <taxon>Agaricales</taxon>
        <taxon>Agaricales incertae sedis</taxon>
        <taxon>Dendrothele</taxon>
    </lineage>
</organism>
<dbReference type="Proteomes" id="UP000297245">
    <property type="component" value="Unassembled WGS sequence"/>
</dbReference>
<name>A0A4S8LNA1_DENBC</name>